<organism evidence="4 5">
    <name type="scientific">Aerophobetes bacterium</name>
    <dbReference type="NCBI Taxonomy" id="2030807"/>
    <lineage>
        <taxon>Bacteria</taxon>
        <taxon>Candidatus Aerophobota</taxon>
    </lineage>
</organism>
<evidence type="ECO:0000313" key="4">
    <source>
        <dbReference type="EMBL" id="TET13143.1"/>
    </source>
</evidence>
<dbReference type="PROSITE" id="PS01081">
    <property type="entry name" value="HTH_TETR_1"/>
    <property type="match status" value="1"/>
</dbReference>
<sequence length="206" mass="23855">MKSDSIFYKEKGRRDFAAQILQAAEKLFAKKGFYPTTIDEIAKEAKSAKGTIYLYFNNKEDLFFSVIETKLDLLLDKIQEAVEKPGSASQRIKTAISIHLKFLEENKNFFKVMQSLPEGLKKKLERKLKGRVVEKQSRYIEILDRLIQEAIDRKEIKALDSKKLAVILMGIVHSLTVYWISQREKKSLSSDESLAWQVFWEGVSKE</sequence>
<name>A0A523S545_UNCAE</name>
<accession>A0A523S545</accession>
<dbReference type="SUPFAM" id="SSF46689">
    <property type="entry name" value="Homeodomain-like"/>
    <property type="match status" value="1"/>
</dbReference>
<dbReference type="InterPro" id="IPR013570">
    <property type="entry name" value="Tscrpt_reg_YsiA_C"/>
</dbReference>
<dbReference type="Proteomes" id="UP000316360">
    <property type="component" value="Unassembled WGS sequence"/>
</dbReference>
<keyword evidence="1 2" id="KW-0238">DNA-binding</keyword>
<feature type="domain" description="HTH tetR-type" evidence="3">
    <location>
        <begin position="14"/>
        <end position="74"/>
    </location>
</feature>
<gene>
    <name evidence="4" type="ORF">E3J84_00420</name>
</gene>
<dbReference type="PRINTS" id="PR00455">
    <property type="entry name" value="HTHTETR"/>
</dbReference>
<dbReference type="GO" id="GO:0003677">
    <property type="term" value="F:DNA binding"/>
    <property type="evidence" value="ECO:0007669"/>
    <property type="project" value="UniProtKB-UniRule"/>
</dbReference>
<dbReference type="Pfam" id="PF08359">
    <property type="entry name" value="TetR_C_4"/>
    <property type="match status" value="1"/>
</dbReference>
<dbReference type="InterPro" id="IPR001647">
    <property type="entry name" value="HTH_TetR"/>
</dbReference>
<evidence type="ECO:0000256" key="2">
    <source>
        <dbReference type="PROSITE-ProRule" id="PRU00335"/>
    </source>
</evidence>
<evidence type="ECO:0000313" key="5">
    <source>
        <dbReference type="Proteomes" id="UP000316360"/>
    </source>
</evidence>
<dbReference type="InterPro" id="IPR036271">
    <property type="entry name" value="Tet_transcr_reg_TetR-rel_C_sf"/>
</dbReference>
<dbReference type="PROSITE" id="PS50977">
    <property type="entry name" value="HTH_TETR_2"/>
    <property type="match status" value="1"/>
</dbReference>
<comment type="caution">
    <text evidence="4">The sequence shown here is derived from an EMBL/GenBank/DDBJ whole genome shotgun (WGS) entry which is preliminary data.</text>
</comment>
<dbReference type="Gene3D" id="1.10.10.60">
    <property type="entry name" value="Homeodomain-like"/>
    <property type="match status" value="1"/>
</dbReference>
<dbReference type="Gene3D" id="1.10.357.10">
    <property type="entry name" value="Tetracycline Repressor, domain 2"/>
    <property type="match status" value="1"/>
</dbReference>
<proteinExistence type="predicted"/>
<reference evidence="4 5" key="1">
    <citation type="submission" date="2019-03" db="EMBL/GenBank/DDBJ databases">
        <title>Metabolic potential of uncultured bacteria and archaea associated with petroleum seepage in deep-sea sediments.</title>
        <authorList>
            <person name="Dong X."/>
            <person name="Hubert C."/>
        </authorList>
    </citation>
    <scope>NUCLEOTIDE SEQUENCE [LARGE SCALE GENOMIC DNA]</scope>
    <source>
        <strain evidence="4">E44_bin7</strain>
    </source>
</reference>
<dbReference type="AlphaFoldDB" id="A0A523S545"/>
<dbReference type="SUPFAM" id="SSF48498">
    <property type="entry name" value="Tetracyclin repressor-like, C-terminal domain"/>
    <property type="match status" value="1"/>
</dbReference>
<protein>
    <submittedName>
        <fullName evidence="4">TetR/AcrR family transcriptional regulator</fullName>
    </submittedName>
</protein>
<dbReference type="Pfam" id="PF00440">
    <property type="entry name" value="TetR_N"/>
    <property type="match status" value="1"/>
</dbReference>
<dbReference type="InterPro" id="IPR050624">
    <property type="entry name" value="HTH-type_Tx_Regulator"/>
</dbReference>
<evidence type="ECO:0000256" key="1">
    <source>
        <dbReference type="ARBA" id="ARBA00023125"/>
    </source>
</evidence>
<evidence type="ECO:0000259" key="3">
    <source>
        <dbReference type="PROSITE" id="PS50977"/>
    </source>
</evidence>
<dbReference type="PANTHER" id="PTHR43479:SF11">
    <property type="entry name" value="ACREF_ENVCD OPERON REPRESSOR-RELATED"/>
    <property type="match status" value="1"/>
</dbReference>
<dbReference type="PANTHER" id="PTHR43479">
    <property type="entry name" value="ACREF/ENVCD OPERON REPRESSOR-RELATED"/>
    <property type="match status" value="1"/>
</dbReference>
<dbReference type="InterPro" id="IPR023772">
    <property type="entry name" value="DNA-bd_HTH_TetR-type_CS"/>
</dbReference>
<dbReference type="InterPro" id="IPR009057">
    <property type="entry name" value="Homeodomain-like_sf"/>
</dbReference>
<feature type="DNA-binding region" description="H-T-H motif" evidence="2">
    <location>
        <begin position="37"/>
        <end position="56"/>
    </location>
</feature>
<dbReference type="EMBL" id="SOKJ01000025">
    <property type="protein sequence ID" value="TET13143.1"/>
    <property type="molecule type" value="Genomic_DNA"/>
</dbReference>